<sequence length="236" mass="26506">MLDPGGIEDIEQEEADEEGLAAGMSPKQKYNAIMQQLRSFTMPFEKMLVMWAGTPGTATYRKNMETIQHVFPNEGLVGSVVLRDELKGLIGTSTQSLQPPNLQDMAQIIKNRAPTWFNLLDSSLLPNTRKEHKQYAISFEHKRNIIPKRACTITYIVVHSIAAKRSSVLTKSLGLYLVCSSRAPVHVIDTLSNMVITNGYDSIQELMKKNANQGRQQVKLIALLPTSWIAFDNFNR</sequence>
<dbReference type="Proteomes" id="UP000073492">
    <property type="component" value="Unassembled WGS sequence"/>
</dbReference>
<comment type="caution">
    <text evidence="1">The sequence shown here is derived from an EMBL/GenBank/DDBJ whole genome shotgun (WGS) entry which is preliminary data.</text>
</comment>
<accession>A0A139GT57</accession>
<protein>
    <submittedName>
        <fullName evidence="1">Uncharacterized protein</fullName>
    </submittedName>
</protein>
<proteinExistence type="predicted"/>
<gene>
    <name evidence="1" type="ORF">AC579_3238</name>
</gene>
<dbReference type="AlphaFoldDB" id="A0A139GT57"/>
<organism evidence="1 2">
    <name type="scientific">Pseudocercospora musae</name>
    <dbReference type="NCBI Taxonomy" id="113226"/>
    <lineage>
        <taxon>Eukaryota</taxon>
        <taxon>Fungi</taxon>
        <taxon>Dikarya</taxon>
        <taxon>Ascomycota</taxon>
        <taxon>Pezizomycotina</taxon>
        <taxon>Dothideomycetes</taxon>
        <taxon>Dothideomycetidae</taxon>
        <taxon>Mycosphaerellales</taxon>
        <taxon>Mycosphaerellaceae</taxon>
        <taxon>Pseudocercospora</taxon>
    </lineage>
</organism>
<name>A0A139GT57_9PEZI</name>
<dbReference type="EMBL" id="LFZO01001539">
    <property type="protein sequence ID" value="KXS93359.1"/>
    <property type="molecule type" value="Genomic_DNA"/>
</dbReference>
<keyword evidence="2" id="KW-1185">Reference proteome</keyword>
<evidence type="ECO:0000313" key="2">
    <source>
        <dbReference type="Proteomes" id="UP000073492"/>
    </source>
</evidence>
<evidence type="ECO:0000313" key="1">
    <source>
        <dbReference type="EMBL" id="KXS93359.1"/>
    </source>
</evidence>
<reference evidence="1 2" key="1">
    <citation type="submission" date="2015-07" db="EMBL/GenBank/DDBJ databases">
        <title>Comparative genomics of the Sigatoka disease complex on banana suggests a link between parallel evolutionary changes in Pseudocercospora fijiensis and Pseudocercospora eumusae and increased virulence on the banana host.</title>
        <authorList>
            <person name="Chang T.-C."/>
            <person name="Salvucci A."/>
            <person name="Crous P.W."/>
            <person name="Stergiopoulos I."/>
        </authorList>
    </citation>
    <scope>NUCLEOTIDE SEQUENCE [LARGE SCALE GENOMIC DNA]</scope>
    <source>
        <strain evidence="1 2">CBS 116634</strain>
    </source>
</reference>